<dbReference type="GO" id="GO:0015627">
    <property type="term" value="C:type II protein secretion system complex"/>
    <property type="evidence" value="ECO:0007669"/>
    <property type="project" value="TreeGrafter"/>
</dbReference>
<organism evidence="2 3">
    <name type="scientific">Ectothiorhodospira marina</name>
    <dbReference type="NCBI Taxonomy" id="1396821"/>
    <lineage>
        <taxon>Bacteria</taxon>
        <taxon>Pseudomonadati</taxon>
        <taxon>Pseudomonadota</taxon>
        <taxon>Gammaproteobacteria</taxon>
        <taxon>Chromatiales</taxon>
        <taxon>Ectothiorhodospiraceae</taxon>
        <taxon>Ectothiorhodospira</taxon>
    </lineage>
</organism>
<keyword evidence="1" id="KW-0732">Signal</keyword>
<dbReference type="PANTHER" id="PTHR21180">
    <property type="entry name" value="ENDONUCLEASE/EXONUCLEASE/PHOSPHATASE FAMILY DOMAIN-CONTAINING PROTEIN 1"/>
    <property type="match status" value="1"/>
</dbReference>
<dbReference type="InterPro" id="IPR010994">
    <property type="entry name" value="RuvA_2-like"/>
</dbReference>
<dbReference type="InterPro" id="IPR051675">
    <property type="entry name" value="Endo/Exo/Phosphatase_dom_1"/>
</dbReference>
<evidence type="ECO:0000313" key="3">
    <source>
        <dbReference type="Proteomes" id="UP000199256"/>
    </source>
</evidence>
<dbReference type="OrthoDB" id="7510573at2"/>
<feature type="signal peptide" evidence="1">
    <location>
        <begin position="1"/>
        <end position="23"/>
    </location>
</feature>
<dbReference type="AlphaFoldDB" id="A0A1H7GEM6"/>
<protein>
    <submittedName>
        <fullName evidence="2">Competence protein ComEA</fullName>
    </submittedName>
</protein>
<evidence type="ECO:0000256" key="1">
    <source>
        <dbReference type="SAM" id="SignalP"/>
    </source>
</evidence>
<dbReference type="Proteomes" id="UP000199256">
    <property type="component" value="Unassembled WGS sequence"/>
</dbReference>
<keyword evidence="3" id="KW-1185">Reference proteome</keyword>
<sequence length="96" mass="10206">MKKHLSVFILFFLCTFTAGGLHAGDTVDINQADAQALSEALQGVGPAKARAIVEHREAHGPFRSVHELTQVPGIGARTVEINLGAITLDEDVTVSQ</sequence>
<dbReference type="InterPro" id="IPR004509">
    <property type="entry name" value="Competence_ComEA_HhH"/>
</dbReference>
<dbReference type="SUPFAM" id="SSF47781">
    <property type="entry name" value="RuvA domain 2-like"/>
    <property type="match status" value="1"/>
</dbReference>
<dbReference type="Gene3D" id="1.10.150.280">
    <property type="entry name" value="AF1531-like domain"/>
    <property type="match status" value="1"/>
</dbReference>
<dbReference type="PANTHER" id="PTHR21180:SF32">
    <property type="entry name" value="ENDONUCLEASE_EXONUCLEASE_PHOSPHATASE FAMILY DOMAIN-CONTAINING PROTEIN 1"/>
    <property type="match status" value="1"/>
</dbReference>
<accession>A0A1H7GEM6</accession>
<name>A0A1H7GEM6_9GAMM</name>
<dbReference type="NCBIfam" id="TIGR00426">
    <property type="entry name" value="competence protein ComEA helix-hairpin-helix repeat region"/>
    <property type="match status" value="1"/>
</dbReference>
<dbReference type="GO" id="GO:0015628">
    <property type="term" value="P:protein secretion by the type II secretion system"/>
    <property type="evidence" value="ECO:0007669"/>
    <property type="project" value="TreeGrafter"/>
</dbReference>
<proteinExistence type="predicted"/>
<dbReference type="RefSeq" id="WP_090250414.1">
    <property type="nucleotide sequence ID" value="NZ_FOAA01000001.1"/>
</dbReference>
<evidence type="ECO:0000313" key="2">
    <source>
        <dbReference type="EMBL" id="SEK36706.1"/>
    </source>
</evidence>
<feature type="chain" id="PRO_5011576506" evidence="1">
    <location>
        <begin position="24"/>
        <end position="96"/>
    </location>
</feature>
<dbReference type="Pfam" id="PF12836">
    <property type="entry name" value="HHH_3"/>
    <property type="match status" value="1"/>
</dbReference>
<dbReference type="EMBL" id="FOAA01000001">
    <property type="protein sequence ID" value="SEK36706.1"/>
    <property type="molecule type" value="Genomic_DNA"/>
</dbReference>
<dbReference type="STRING" id="1396821.SAMN05444515_101518"/>
<reference evidence="3" key="1">
    <citation type="submission" date="2016-10" db="EMBL/GenBank/DDBJ databases">
        <authorList>
            <person name="Varghese N."/>
            <person name="Submissions S."/>
        </authorList>
    </citation>
    <scope>NUCLEOTIDE SEQUENCE [LARGE SCALE GENOMIC DNA]</scope>
    <source>
        <strain evidence="3">DSM 241</strain>
    </source>
</reference>
<gene>
    <name evidence="2" type="ORF">SAMN05444515_101518</name>
</gene>